<gene>
    <name evidence="1" type="ORF">AArcSl_1608</name>
</gene>
<sequence>MSAERAARRLQLASKRTLGEQERDAIGLLHRAGWPVPELSMVFETSDGTIRRHLREQGVTPVDARRQQRVGLEHPLEREAIARLWQAGWSLGELALAFGCPKALVWIVLCEEGVLEG</sequence>
<dbReference type="AlphaFoldDB" id="A0A343TJG5"/>
<accession>A0A343TJG5</accession>
<dbReference type="KEGG" id="hdf:AArcSl_1608"/>
<protein>
    <submittedName>
        <fullName evidence="1">Uncharacterized protein</fullName>
    </submittedName>
</protein>
<evidence type="ECO:0000313" key="1">
    <source>
        <dbReference type="EMBL" id="AUX09237.1"/>
    </source>
</evidence>
<dbReference type="RefSeq" id="WP_119817491.1">
    <property type="nucleotide sequence ID" value="NZ_CP025066.1"/>
</dbReference>
<evidence type="ECO:0000313" key="2">
    <source>
        <dbReference type="Proteomes" id="UP000263012"/>
    </source>
</evidence>
<organism evidence="1 2">
    <name type="scientific">Halalkaliarchaeum desulfuricum</name>
    <dbReference type="NCBI Taxonomy" id="2055893"/>
    <lineage>
        <taxon>Archaea</taxon>
        <taxon>Methanobacteriati</taxon>
        <taxon>Methanobacteriota</taxon>
        <taxon>Stenosarchaea group</taxon>
        <taxon>Halobacteria</taxon>
        <taxon>Halobacteriales</taxon>
        <taxon>Haloferacaceae</taxon>
        <taxon>Halalkaliarchaeum</taxon>
    </lineage>
</organism>
<dbReference type="GeneID" id="37877957"/>
<dbReference type="EMBL" id="CP025066">
    <property type="protein sequence ID" value="AUX09237.1"/>
    <property type="molecule type" value="Genomic_DNA"/>
</dbReference>
<dbReference type="Proteomes" id="UP000263012">
    <property type="component" value="Chromosome"/>
</dbReference>
<reference evidence="2" key="1">
    <citation type="submission" date="2017-11" db="EMBL/GenBank/DDBJ databases">
        <title>Phenotypic and genomic properties of facultatively anaerobic sulfur-reducing natronoarchaea from hypersaline soda lakes.</title>
        <authorList>
            <person name="Sorokin D.Y."/>
            <person name="Kublanov I.V."/>
            <person name="Roman P."/>
            <person name="Sinninghe Damste J.S."/>
            <person name="Golyshin P.N."/>
            <person name="Rojo D."/>
            <person name="Ciordia S."/>
            <person name="Mena M.D.C."/>
            <person name="Ferrer M."/>
            <person name="Messina E."/>
            <person name="Smedile F."/>
            <person name="La Spada G."/>
            <person name="La Cono V."/>
            <person name="Yakimov M.M."/>
        </authorList>
    </citation>
    <scope>NUCLEOTIDE SEQUENCE [LARGE SCALE GENOMIC DNA]</scope>
    <source>
        <strain evidence="2">AArc-Sl</strain>
    </source>
</reference>
<keyword evidence="2" id="KW-1185">Reference proteome</keyword>
<name>A0A343TJG5_9EURY</name>
<proteinExistence type="predicted"/>